<dbReference type="PANTHER" id="PTHR11474:SF126">
    <property type="entry name" value="TYROSINASE-LIKE PROTEIN TYR-1-RELATED"/>
    <property type="match status" value="1"/>
</dbReference>
<dbReference type="EMBL" id="CAJMWR010003890">
    <property type="protein sequence ID" value="CAE6473052.1"/>
    <property type="molecule type" value="Genomic_DNA"/>
</dbReference>
<keyword evidence="3" id="KW-0732">Signal</keyword>
<dbReference type="InterPro" id="IPR008922">
    <property type="entry name" value="Di-copper_centre_dom_sf"/>
</dbReference>
<protein>
    <recommendedName>
        <fullName evidence="4">Tyrosinase copper-binding domain-containing protein</fullName>
    </recommendedName>
</protein>
<evidence type="ECO:0000256" key="1">
    <source>
        <dbReference type="ARBA" id="ARBA00022723"/>
    </source>
</evidence>
<keyword evidence="1" id="KW-0479">Metal-binding</keyword>
<feature type="chain" id="PRO_5034259947" description="Tyrosinase copper-binding domain-containing protein" evidence="3">
    <location>
        <begin position="23"/>
        <end position="365"/>
    </location>
</feature>
<dbReference type="InterPro" id="IPR002227">
    <property type="entry name" value="Tyrosinase_Cu-bd"/>
</dbReference>
<dbReference type="Pfam" id="PF00264">
    <property type="entry name" value="Tyrosinase"/>
    <property type="match status" value="1"/>
</dbReference>
<accession>A0A8H3C3M9</accession>
<evidence type="ECO:0000313" key="5">
    <source>
        <dbReference type="EMBL" id="CAE6473052.1"/>
    </source>
</evidence>
<sequence>MKSRFWSFSLLALFSFANSIHSQTLDLGVGKCKKIEVRKEWRALSKSERKAWINAVNCLNQTPRSGKLSPPVNTSQHSPFDFIVPASSGGTYYDELVYTHMNLNPIIHMTGLFLPFHRLYLHEWTNALRTKCGYKGVAPYWAWESDAADFEHSSIWDPNPLHGLGGFGDANDDYVVKDGGLNISVIYPMQLRRNYRRFPFFVIPGSETIPANITFTPTEVKALLSQSEGNFTGFQHYMEQFVGMHTGVHGSTGGDLAGRCPSGSNSSNCPFNGAPTFSANEPMFFLHHGNIDRLWWLWQEKSRINKFVFHGGSVQNISALNEFPNGMPPWLKKTDLIPGAGMFKSISIGDVLDTRKPPLCYTYDQ</sequence>
<dbReference type="InterPro" id="IPR050316">
    <property type="entry name" value="Tyrosinase/Hemocyanin"/>
</dbReference>
<dbReference type="AlphaFoldDB" id="A0A8H3C3M9"/>
<name>A0A8H3C3M9_9AGAM</name>
<dbReference type="SUPFAM" id="SSF48056">
    <property type="entry name" value="Di-copper centre-containing domain"/>
    <property type="match status" value="1"/>
</dbReference>
<comment type="caution">
    <text evidence="5">The sequence shown here is derived from an EMBL/GenBank/DDBJ whole genome shotgun (WGS) entry which is preliminary data.</text>
</comment>
<feature type="signal peptide" evidence="3">
    <location>
        <begin position="1"/>
        <end position="22"/>
    </location>
</feature>
<dbReference type="PANTHER" id="PTHR11474">
    <property type="entry name" value="TYROSINASE FAMILY MEMBER"/>
    <property type="match status" value="1"/>
</dbReference>
<keyword evidence="2" id="KW-0186">Copper</keyword>
<organism evidence="5 6">
    <name type="scientific">Rhizoctonia solani</name>
    <dbReference type="NCBI Taxonomy" id="456999"/>
    <lineage>
        <taxon>Eukaryota</taxon>
        <taxon>Fungi</taxon>
        <taxon>Dikarya</taxon>
        <taxon>Basidiomycota</taxon>
        <taxon>Agaricomycotina</taxon>
        <taxon>Agaricomycetes</taxon>
        <taxon>Cantharellales</taxon>
        <taxon>Ceratobasidiaceae</taxon>
        <taxon>Rhizoctonia</taxon>
    </lineage>
</organism>
<evidence type="ECO:0000259" key="4">
    <source>
        <dbReference type="Pfam" id="PF00264"/>
    </source>
</evidence>
<proteinExistence type="predicted"/>
<dbReference type="GO" id="GO:0016491">
    <property type="term" value="F:oxidoreductase activity"/>
    <property type="evidence" value="ECO:0007669"/>
    <property type="project" value="InterPro"/>
</dbReference>
<evidence type="ECO:0000256" key="2">
    <source>
        <dbReference type="ARBA" id="ARBA00023008"/>
    </source>
</evidence>
<dbReference type="Gene3D" id="1.10.1280.10">
    <property type="entry name" value="Di-copper center containing domain from catechol oxidase"/>
    <property type="match status" value="1"/>
</dbReference>
<dbReference type="GO" id="GO:0046872">
    <property type="term" value="F:metal ion binding"/>
    <property type="evidence" value="ECO:0007669"/>
    <property type="project" value="UniProtKB-KW"/>
</dbReference>
<evidence type="ECO:0000256" key="3">
    <source>
        <dbReference type="SAM" id="SignalP"/>
    </source>
</evidence>
<evidence type="ECO:0000313" key="6">
    <source>
        <dbReference type="Proteomes" id="UP000663840"/>
    </source>
</evidence>
<reference evidence="5" key="1">
    <citation type="submission" date="2021-01" db="EMBL/GenBank/DDBJ databases">
        <authorList>
            <person name="Kaushik A."/>
        </authorList>
    </citation>
    <scope>NUCLEOTIDE SEQUENCE</scope>
    <source>
        <strain evidence="5">AG1-1A</strain>
    </source>
</reference>
<gene>
    <name evidence="5" type="ORF">RDB_LOCUS119162</name>
</gene>
<dbReference type="PRINTS" id="PR00092">
    <property type="entry name" value="TYROSINASE"/>
</dbReference>
<feature type="domain" description="Tyrosinase copper-binding" evidence="4">
    <location>
        <begin position="92"/>
        <end position="301"/>
    </location>
</feature>
<dbReference type="Proteomes" id="UP000663840">
    <property type="component" value="Unassembled WGS sequence"/>
</dbReference>